<organism evidence="3 4">
    <name type="scientific">Luteimicrobium album</name>
    <dbReference type="NCBI Taxonomy" id="1054550"/>
    <lineage>
        <taxon>Bacteria</taxon>
        <taxon>Bacillati</taxon>
        <taxon>Actinomycetota</taxon>
        <taxon>Actinomycetes</taxon>
        <taxon>Micrococcales</taxon>
        <taxon>Luteimicrobium</taxon>
    </lineage>
</organism>
<comment type="similarity">
    <text evidence="1">Belongs to the AHA1 family.</text>
</comment>
<evidence type="ECO:0000313" key="4">
    <source>
        <dbReference type="Proteomes" id="UP001157091"/>
    </source>
</evidence>
<dbReference type="EMBL" id="BSUK01000001">
    <property type="protein sequence ID" value="GMA23637.1"/>
    <property type="molecule type" value="Genomic_DNA"/>
</dbReference>
<dbReference type="Pfam" id="PF08327">
    <property type="entry name" value="AHSA1"/>
    <property type="match status" value="1"/>
</dbReference>
<proteinExistence type="inferred from homology"/>
<feature type="domain" description="Activator of Hsp90 ATPase homologue 1/2-like C-terminal" evidence="2">
    <location>
        <begin position="24"/>
        <end position="150"/>
    </location>
</feature>
<comment type="caution">
    <text evidence="3">The sequence shown here is derived from an EMBL/GenBank/DDBJ whole genome shotgun (WGS) entry which is preliminary data.</text>
</comment>
<name>A0ABQ6HZ09_9MICO</name>
<evidence type="ECO:0000313" key="3">
    <source>
        <dbReference type="EMBL" id="GMA23637.1"/>
    </source>
</evidence>
<evidence type="ECO:0000256" key="1">
    <source>
        <dbReference type="ARBA" id="ARBA00006817"/>
    </source>
</evidence>
<accession>A0ABQ6HZ09</accession>
<dbReference type="CDD" id="cd08898">
    <property type="entry name" value="SRPBCC_CalC_Aha1-like_5"/>
    <property type="match status" value="1"/>
</dbReference>
<dbReference type="InterPro" id="IPR023393">
    <property type="entry name" value="START-like_dom_sf"/>
</dbReference>
<protein>
    <submittedName>
        <fullName evidence="3">Vanillate O-demethylase oxidoreductase VanB</fullName>
    </submittedName>
</protein>
<dbReference type="Gene3D" id="3.30.530.20">
    <property type="match status" value="1"/>
</dbReference>
<dbReference type="RefSeq" id="WP_284292608.1">
    <property type="nucleotide sequence ID" value="NZ_BSUK01000001.1"/>
</dbReference>
<keyword evidence="4" id="KW-1185">Reference proteome</keyword>
<sequence length="161" mass="17435">MTTTNEPAVVDDETFRVTRTIRIAAPRERVWAALTQEDLIAQWFPQRASLPDARPGTEGTFTFDGYGDVPVRVDELDEPDVFAYTWGSPGFPLAPDNATQVRFTLVADGDATVLTVVETGFERLADPAGAMRGNREGWTSELDELVAFVEAAAVDAGSPAS</sequence>
<evidence type="ECO:0000259" key="2">
    <source>
        <dbReference type="Pfam" id="PF08327"/>
    </source>
</evidence>
<reference evidence="4" key="1">
    <citation type="journal article" date="2019" name="Int. J. Syst. Evol. Microbiol.">
        <title>The Global Catalogue of Microorganisms (GCM) 10K type strain sequencing project: providing services to taxonomists for standard genome sequencing and annotation.</title>
        <authorList>
            <consortium name="The Broad Institute Genomics Platform"/>
            <consortium name="The Broad Institute Genome Sequencing Center for Infectious Disease"/>
            <person name="Wu L."/>
            <person name="Ma J."/>
        </authorList>
    </citation>
    <scope>NUCLEOTIDE SEQUENCE [LARGE SCALE GENOMIC DNA]</scope>
    <source>
        <strain evidence="4">NBRC 106348</strain>
    </source>
</reference>
<dbReference type="Proteomes" id="UP001157091">
    <property type="component" value="Unassembled WGS sequence"/>
</dbReference>
<gene>
    <name evidence="3" type="ORF">GCM10025864_13960</name>
</gene>
<dbReference type="InterPro" id="IPR013538">
    <property type="entry name" value="ASHA1/2-like_C"/>
</dbReference>
<dbReference type="SUPFAM" id="SSF55961">
    <property type="entry name" value="Bet v1-like"/>
    <property type="match status" value="1"/>
</dbReference>